<feature type="domain" description="Helicase C-terminal" evidence="4">
    <location>
        <begin position="899"/>
        <end position="1049"/>
    </location>
</feature>
<dbReference type="Pfam" id="PF00270">
    <property type="entry name" value="DEAD"/>
    <property type="match status" value="1"/>
</dbReference>
<evidence type="ECO:0000259" key="3">
    <source>
        <dbReference type="PROSITE" id="PS51192"/>
    </source>
</evidence>
<reference evidence="5 6" key="1">
    <citation type="journal article" date="2019" name="Extremophiles">
        <title>Biogeography of thermophiles and predominance of Thermus scotoductus in domestic water heaters.</title>
        <authorList>
            <person name="Wilpiszeski R.L."/>
            <person name="Zhang Z."/>
            <person name="House C.H."/>
        </authorList>
    </citation>
    <scope>NUCLEOTIDE SEQUENCE [LARGE SCALE GENOMIC DNA]</scope>
    <source>
        <strain evidence="5 6">27_S27</strain>
    </source>
</reference>
<dbReference type="Pfam" id="PF00271">
    <property type="entry name" value="Helicase_C"/>
    <property type="match status" value="1"/>
</dbReference>
<evidence type="ECO:0000256" key="2">
    <source>
        <dbReference type="ARBA" id="ARBA00022840"/>
    </source>
</evidence>
<evidence type="ECO:0000313" key="5">
    <source>
        <dbReference type="EMBL" id="RTH28155.1"/>
    </source>
</evidence>
<evidence type="ECO:0000259" key="4">
    <source>
        <dbReference type="PROSITE" id="PS51194"/>
    </source>
</evidence>
<keyword evidence="1" id="KW-0547">Nucleotide-binding</keyword>
<keyword evidence="5" id="KW-0378">Hydrolase</keyword>
<evidence type="ECO:0000313" key="6">
    <source>
        <dbReference type="Proteomes" id="UP000286712"/>
    </source>
</evidence>
<dbReference type="GO" id="GO:0043138">
    <property type="term" value="F:3'-5' DNA helicase activity"/>
    <property type="evidence" value="ECO:0007669"/>
    <property type="project" value="TreeGrafter"/>
</dbReference>
<dbReference type="GO" id="GO:0006289">
    <property type="term" value="P:nucleotide-excision repair"/>
    <property type="evidence" value="ECO:0007669"/>
    <property type="project" value="TreeGrafter"/>
</dbReference>
<name>A0A430S328_THESC</name>
<dbReference type="SMART" id="SM00490">
    <property type="entry name" value="HELICc"/>
    <property type="match status" value="1"/>
</dbReference>
<dbReference type="Gene3D" id="3.40.50.300">
    <property type="entry name" value="P-loop containing nucleotide triphosphate hydrolases"/>
    <property type="match status" value="2"/>
</dbReference>
<dbReference type="InterPro" id="IPR018973">
    <property type="entry name" value="MZB"/>
</dbReference>
<dbReference type="InterPro" id="IPR027417">
    <property type="entry name" value="P-loop_NTPase"/>
</dbReference>
<dbReference type="SMART" id="SM00487">
    <property type="entry name" value="DEXDc"/>
    <property type="match status" value="1"/>
</dbReference>
<dbReference type="GO" id="GO:0003676">
    <property type="term" value="F:nucleic acid binding"/>
    <property type="evidence" value="ECO:0007669"/>
    <property type="project" value="InterPro"/>
</dbReference>
<dbReference type="PROSITE" id="PS51194">
    <property type="entry name" value="HELICASE_CTER"/>
    <property type="match status" value="1"/>
</dbReference>
<gene>
    <name evidence="5" type="ORF">CSW40_01405</name>
</gene>
<dbReference type="InterPro" id="IPR011545">
    <property type="entry name" value="DEAD/DEAH_box_helicase_dom"/>
</dbReference>
<dbReference type="PROSITE" id="PS51192">
    <property type="entry name" value="HELICASE_ATP_BIND_1"/>
    <property type="match status" value="1"/>
</dbReference>
<sequence length="1683" mass="194262">MRAEPHLPGGPTVTLFDLHAALLSDYQDFVHSFIQVADDRARAFIERALLEEERLWPEPLLQLSPAYKRAASVDELAERGRLHPETARIFRTPQGHPYVLYRHQEEAIEKAARGESFVVTSGTGSGKSFCYFIPIVDAVVRNPGLERPVALIVYPMNALANSQLAALQSLAENYLKRTGREFPLRFARYTGETPEEERQKIRNDPPHILLTNYMMAELMMVRPEDRGLLREGESQLFLVFDELHTYRGRQGADVAMLIRRLKARMNRKPVLHIGTSATMVAHQDATPQERRQAVAEFASRFFGHPFRAEDIIEETLEPITVGGPPSEEELRAAFDRPLPDEAEAFRRHPLVRWVEYALGVEVEADGGLRRRVPHTLSDAARELAALTGQDEPVCRQRLQEVLLHALRFSAPGKQPLFPFKLHQFISQGRAVYATLEPQDERRFALEPQATGEDKTVWAPLRFCRVCGQDYYRVVWRDERFQSLPPEAEDTLEEGQPGYLTLEFEEMPDLEEIIPSSWRDRDGWLSRTWQDRIPRRVWVLPDGTVHEEPVEGATPMWWQPERFWLCLRCGENYTARENEYTKLAALSSEGRSSATTVLASSFLRHARKTGAAQPKLLTFTDNRQDASLQAGHFNDFVQVVVMRAALYRALQEHGELRYDTIAERVVAHMGLELSAIAREPNLDPESPAAREVWRTFEELTEYRLYEDLRRGWRVVQPNLEDVGLLRVEYQGLAEVCQRDELFEALPGLVHRTPKERAQILQAVLDYFRKRLAVDTRVLQKEYQRQLSRRAEQHLNEFWGLDPDNPGLREAAVMLRPGQAPRFPQGAFYKLTARTLLGRYLQRALDLDAEATERLLDRLLTLLTRQGFLTELAPFEDHRPFRLKASALVWRLGDGTPPPPDPIWSRRTTDQRPQVNVFFQHFYREAAHELATLEAREHTAQVVAPGERERRERRFRGEESPPLPYLVCSPTMELGIDIADLDAVHLRNVPPTPANYAQRSGRAGRQGQPGLILAYCGAYSPHDQYFFRHREEMVAGSVRAPRLDLTNEALIRAHVQAEWLAQVGLPLRNSIQEVIDTDNLEGLPLKEPVKPQLRLSDRALGELRARIERILASDRNDLERAGWFTEAWLDRVLEEAPQAFDRAFDRWRELYRAASAQLKQAQQWMWQSDRGVQEQARRLQEEAIRQRNLLLQQEVAREESDFYPYRYLATEGFLPGYNFPALPVRAWVPRRGQGEFIPRPRFLAIREFGPQNIVYHEGSKWEVIRFQAPPGGLEQRRMQKKLCLQCSAFTEVADDRCPVCGVLFDGTNSAILDLLEMPNVALRRRERITCNEEERIRQGYKLRMAYRFAPVERGHRLVTASVPDRLELQYAPAATILMVNHGWRARHTEGFLVDLETGELLSESDLKNGQHPTERRFVQRVNLCVQDTQNLLRLRLLEPRLRGDPVFETSLMYALEHAIEAAYQLEEAELVAEAVGEGEGRAIVFYEASEGGAGVLRRLVEEPNALSEVAWEALRILHFHPETGDDRAEDRHRACYGCLLSFSNQLEAHLLNRYRVRDFLLQLTGRPVERSHGSRRREEHYRWLQERIDPRSDLERQLLDTLYHGGHRLPDEAQRGIPEPRCVVDFFYEPNVCVFCDGPAHDQPDQRARDEELRRRLRAKGYRVVVLRYDRDLGEQIRQYPDVFA</sequence>
<keyword evidence="5" id="KW-0347">Helicase</keyword>
<dbReference type="SUPFAM" id="SSF52540">
    <property type="entry name" value="P-loop containing nucleoside triphosphate hydrolases"/>
    <property type="match status" value="2"/>
</dbReference>
<keyword evidence="2" id="KW-0067">ATP-binding</keyword>
<dbReference type="InterPro" id="IPR001650">
    <property type="entry name" value="Helicase_C-like"/>
</dbReference>
<dbReference type="PANTHER" id="PTHR47957">
    <property type="entry name" value="ATP-DEPENDENT HELICASE HRQ1"/>
    <property type="match status" value="1"/>
</dbReference>
<dbReference type="Pfam" id="PF09369">
    <property type="entry name" value="MZB"/>
    <property type="match status" value="1"/>
</dbReference>
<feature type="domain" description="Helicase ATP-binding" evidence="3">
    <location>
        <begin position="108"/>
        <end position="297"/>
    </location>
</feature>
<organism evidence="5 6">
    <name type="scientific">Thermus scotoductus</name>
    <dbReference type="NCBI Taxonomy" id="37636"/>
    <lineage>
        <taxon>Bacteria</taxon>
        <taxon>Thermotogati</taxon>
        <taxon>Deinococcota</taxon>
        <taxon>Deinococci</taxon>
        <taxon>Thermales</taxon>
        <taxon>Thermaceae</taxon>
        <taxon>Thermus</taxon>
    </lineage>
</organism>
<dbReference type="PANTHER" id="PTHR47957:SF3">
    <property type="entry name" value="ATP-DEPENDENT HELICASE HRQ1"/>
    <property type="match status" value="1"/>
</dbReference>
<dbReference type="EMBL" id="PELW01000027">
    <property type="protein sequence ID" value="RTH28155.1"/>
    <property type="molecule type" value="Genomic_DNA"/>
</dbReference>
<dbReference type="InterPro" id="IPR014001">
    <property type="entry name" value="Helicase_ATP-bd"/>
</dbReference>
<dbReference type="GO" id="GO:0036297">
    <property type="term" value="P:interstrand cross-link repair"/>
    <property type="evidence" value="ECO:0007669"/>
    <property type="project" value="TreeGrafter"/>
</dbReference>
<evidence type="ECO:0000256" key="1">
    <source>
        <dbReference type="ARBA" id="ARBA00022741"/>
    </source>
</evidence>
<comment type="caution">
    <text evidence="5">The sequence shown here is derived from an EMBL/GenBank/DDBJ whole genome shotgun (WGS) entry which is preliminary data.</text>
</comment>
<dbReference type="Gene3D" id="3.40.960.10">
    <property type="entry name" value="VSR Endonuclease"/>
    <property type="match status" value="1"/>
</dbReference>
<dbReference type="Proteomes" id="UP000286712">
    <property type="component" value="Unassembled WGS sequence"/>
</dbReference>
<protein>
    <submittedName>
        <fullName evidence="5">DEAD/DEAH box helicase</fullName>
    </submittedName>
</protein>
<dbReference type="GO" id="GO:0005524">
    <property type="term" value="F:ATP binding"/>
    <property type="evidence" value="ECO:0007669"/>
    <property type="project" value="UniProtKB-KW"/>
</dbReference>
<proteinExistence type="predicted"/>
<accession>A0A430S328</accession>
<dbReference type="CDD" id="cd17923">
    <property type="entry name" value="DEXHc_Hrq1-like"/>
    <property type="match status" value="1"/>
</dbReference>